<reference evidence="2 3" key="1">
    <citation type="journal article" date="2015" name="Biol. Direct">
        <title>Babela massiliensis, a representative of a widespread bacterial phylum with unusual adaptations to parasitism in amoebae.</title>
        <authorList>
            <person name="Pagnier I."/>
            <person name="Yutin N."/>
            <person name="Croce O."/>
            <person name="Makarova K.S."/>
            <person name="Wolf Y.I."/>
            <person name="Benamar S."/>
            <person name="Raoult D."/>
            <person name="Koonin E.V."/>
            <person name="La Scola B."/>
        </authorList>
    </citation>
    <scope>NUCLEOTIDE SEQUENCE [LARGE SCALE GENOMIC DNA]</scope>
    <source>
        <strain evidence="3">BABL1</strain>
    </source>
</reference>
<evidence type="ECO:0000313" key="3">
    <source>
        <dbReference type="Proteomes" id="UP000018769"/>
    </source>
</evidence>
<evidence type="ECO:0000313" key="2">
    <source>
        <dbReference type="EMBL" id="CDK30134.1"/>
    </source>
</evidence>
<evidence type="ECO:0000256" key="1">
    <source>
        <dbReference type="SAM" id="Phobius"/>
    </source>
</evidence>
<feature type="transmembrane region" description="Helical" evidence="1">
    <location>
        <begin position="37"/>
        <end position="59"/>
    </location>
</feature>
<dbReference type="AlphaFoldDB" id="V6DF04"/>
<feature type="transmembrane region" description="Helical" evidence="1">
    <location>
        <begin position="6"/>
        <end position="25"/>
    </location>
</feature>
<organism evidence="2 3">
    <name type="scientific">Candidatus Babela massiliensis</name>
    <dbReference type="NCBI Taxonomy" id="673862"/>
    <lineage>
        <taxon>Bacteria</taxon>
        <taxon>Candidatus Babelota</taxon>
        <taxon>Candidatus Babeliae</taxon>
        <taxon>Candidatus Babeliales</taxon>
        <taxon>Candidatus Babeliaceae</taxon>
        <taxon>Candidatus Babela</taxon>
    </lineage>
</organism>
<gene>
    <name evidence="2" type="ORF">BABL1_gene_828</name>
</gene>
<sequence>MSQLIIQSMLSIFTYFICNYILIKILIKNHFLFKQNLFSMCISLILVLFRSIFLLYPIIPIFEIYILKPIYYIIYNFLPSTLNIFIIKNIDAIPLIVSNILITVIFVYHTLAQIFLIDSKKIVRILFANIVSYLITIMSSLLTHKFIEKFIVF</sequence>
<dbReference type="STRING" id="673862.BABL1_gene_828"/>
<feature type="transmembrane region" description="Helical" evidence="1">
    <location>
        <begin position="93"/>
        <end position="116"/>
    </location>
</feature>
<dbReference type="HOGENOM" id="CLU_1709855_0_0_7"/>
<feature type="transmembrane region" description="Helical" evidence="1">
    <location>
        <begin position="122"/>
        <end position="143"/>
    </location>
</feature>
<keyword evidence="1" id="KW-1133">Transmembrane helix</keyword>
<keyword evidence="3" id="KW-1185">Reference proteome</keyword>
<name>V6DF04_9BACT</name>
<dbReference type="KEGG" id="dpb:BABL1_gene_828"/>
<keyword evidence="1" id="KW-0812">Transmembrane</keyword>
<feature type="transmembrane region" description="Helical" evidence="1">
    <location>
        <begin position="65"/>
        <end position="86"/>
    </location>
</feature>
<dbReference type="EMBL" id="HG793133">
    <property type="protein sequence ID" value="CDK30134.1"/>
    <property type="molecule type" value="Genomic_DNA"/>
</dbReference>
<keyword evidence="1" id="KW-0472">Membrane</keyword>
<proteinExistence type="predicted"/>
<protein>
    <submittedName>
        <fullName evidence="2">Uncharacterized protein</fullName>
    </submittedName>
</protein>
<dbReference type="Proteomes" id="UP000018769">
    <property type="component" value="Chromosome I"/>
</dbReference>
<accession>V6DF04</accession>